<reference evidence="2" key="1">
    <citation type="journal article" date="2018" name="Genome Biol. Evol.">
        <title>Genomics and development of Lentinus tigrinus, a white-rot wood-decaying mushroom with dimorphic fruiting bodies.</title>
        <authorList>
            <person name="Wu B."/>
            <person name="Xu Z."/>
            <person name="Knudson A."/>
            <person name="Carlson A."/>
            <person name="Chen N."/>
            <person name="Kovaka S."/>
            <person name="LaButti K."/>
            <person name="Lipzen A."/>
            <person name="Pennachio C."/>
            <person name="Riley R."/>
            <person name="Schakwitz W."/>
            <person name="Umezawa K."/>
            <person name="Ohm R.A."/>
            <person name="Grigoriev I.V."/>
            <person name="Nagy L.G."/>
            <person name="Gibbons J."/>
            <person name="Hibbett D."/>
        </authorList>
    </citation>
    <scope>NUCLEOTIDE SEQUENCE [LARGE SCALE GENOMIC DNA]</scope>
    <source>
        <strain evidence="2">ALCF2SS1-6</strain>
    </source>
</reference>
<dbReference type="Gene3D" id="1.20.1280.50">
    <property type="match status" value="1"/>
</dbReference>
<feature type="domain" description="F-box" evidence="1">
    <location>
        <begin position="91"/>
        <end position="153"/>
    </location>
</feature>
<dbReference type="SUPFAM" id="SSF81383">
    <property type="entry name" value="F-box domain"/>
    <property type="match status" value="1"/>
</dbReference>
<dbReference type="STRING" id="1328759.A0A5C2RL70"/>
<evidence type="ECO:0000313" key="2">
    <source>
        <dbReference type="EMBL" id="RPD52398.1"/>
    </source>
</evidence>
<evidence type="ECO:0000259" key="1">
    <source>
        <dbReference type="PROSITE" id="PS50181"/>
    </source>
</evidence>
<name>A0A5C2RL70_9APHY</name>
<dbReference type="Pfam" id="PF12937">
    <property type="entry name" value="F-box-like"/>
    <property type="match status" value="1"/>
</dbReference>
<dbReference type="OrthoDB" id="2752753at2759"/>
<evidence type="ECO:0000313" key="3">
    <source>
        <dbReference type="Proteomes" id="UP000313359"/>
    </source>
</evidence>
<dbReference type="Proteomes" id="UP000313359">
    <property type="component" value="Unassembled WGS sequence"/>
</dbReference>
<organism evidence="2 3">
    <name type="scientific">Lentinus tigrinus ALCF2SS1-6</name>
    <dbReference type="NCBI Taxonomy" id="1328759"/>
    <lineage>
        <taxon>Eukaryota</taxon>
        <taxon>Fungi</taxon>
        <taxon>Dikarya</taxon>
        <taxon>Basidiomycota</taxon>
        <taxon>Agaricomycotina</taxon>
        <taxon>Agaricomycetes</taxon>
        <taxon>Polyporales</taxon>
        <taxon>Polyporaceae</taxon>
        <taxon>Lentinus</taxon>
    </lineage>
</organism>
<dbReference type="PROSITE" id="PS50181">
    <property type="entry name" value="FBOX"/>
    <property type="match status" value="1"/>
</dbReference>
<proteinExistence type="predicted"/>
<sequence length="610" mass="69046">MHRPCDYRALAHPAAFLAPVLERQSLSDEAYAQSHLSRTRGWFHAPAGMATPPSDPPRADDSTVNIRRSVVLRSRQTATDEQQSKSVWNASVPVNRLPPEILLEIFQVLQAITEDVHDVWMVPSSYVFWPRLSHVCRAWRDVICNSAQLWRDIHVKGDLQWVELCLSRSREAPLHIFFHSGATLPDACDILSNHRHRIKTVVVFDTAPDTVSCLTQFFQPSMPMLEEFSLDAFNTFSDATCFSDSDIFPLLPALHTLRLGYAHIDWTSNAARKLRVLHLRDWTPPDDHLLSLHEFLSALQEFQALEDLNMDFAFPFETYNADGVRDVTGPIVTLPNIRSLYFLCPSHEEPSSPDIYHLLAHLRVPVSAKLHVYSQTQDHVTSSGEGGYLDTIPQDTDCLPILKSATTAQLWKQGFDCHCGEGQLGVDLEPMGDETQRWAYTPERAVDDFCTLFAKSPLVELAVRDMRYTEESWAQLFRTFPSLSVLKVKNESPGSDDDVEDGLLAALTPTAPDQATDSDPDSDDPVPLPNMRTMQYKGEWHEDTLSDLVHCLRARAARGVKLRKLTLRMFGRDPEDADGDARHESLLHELDELVEEPMVYADIPRPQMYL</sequence>
<accession>A0A5C2RL70</accession>
<gene>
    <name evidence="2" type="ORF">L227DRAFT_617846</name>
</gene>
<dbReference type="EMBL" id="ML122365">
    <property type="protein sequence ID" value="RPD52398.1"/>
    <property type="molecule type" value="Genomic_DNA"/>
</dbReference>
<protein>
    <recommendedName>
        <fullName evidence="1">F-box domain-containing protein</fullName>
    </recommendedName>
</protein>
<keyword evidence="3" id="KW-1185">Reference proteome</keyword>
<dbReference type="SUPFAM" id="SSF52047">
    <property type="entry name" value="RNI-like"/>
    <property type="match status" value="1"/>
</dbReference>
<dbReference type="InterPro" id="IPR036047">
    <property type="entry name" value="F-box-like_dom_sf"/>
</dbReference>
<dbReference type="AlphaFoldDB" id="A0A5C2RL70"/>
<dbReference type="InterPro" id="IPR001810">
    <property type="entry name" value="F-box_dom"/>
</dbReference>